<dbReference type="RefSeq" id="WP_099472497.1">
    <property type="nucleotide sequence ID" value="NZ_CP041025.1"/>
</dbReference>
<evidence type="ECO:0000313" key="3">
    <source>
        <dbReference type="Proteomes" id="UP000229730"/>
    </source>
</evidence>
<keyword evidence="3" id="KW-1185">Reference proteome</keyword>
<organism evidence="2 3">
    <name type="scientific">Paremcibacter congregatus</name>
    <dbReference type="NCBI Taxonomy" id="2043170"/>
    <lineage>
        <taxon>Bacteria</taxon>
        <taxon>Pseudomonadati</taxon>
        <taxon>Pseudomonadota</taxon>
        <taxon>Alphaproteobacteria</taxon>
        <taxon>Emcibacterales</taxon>
        <taxon>Emcibacteraceae</taxon>
        <taxon>Paremcibacter</taxon>
    </lineage>
</organism>
<keyword evidence="1" id="KW-0732">Signal</keyword>
<sequence>MKQITFLMMIFASFPAAAAEPEAPLSDPAKYQHCLTLVGRDPVAALAYANDWVFGGVGDVPAGHCKALALLESGKPVAAAELLEKLLDDLMVNGDPTVRQNNDNLRVQLSIQAALAWKAAGATAPTYYDKAYVAYSDALSGIKTDNPLLNNKVLLWELYVERGTLQILRGESRAAIGDFTQAIVQDDQQYEAYLQRAKAYRKTRNFLKARLDLKVADKLGGEIPEARGEILLESGILFREQGRKLEARQAWQAIIDAYPTQDVAEMARTNIALLPVE</sequence>
<dbReference type="Proteomes" id="UP000229730">
    <property type="component" value="Unassembled WGS sequence"/>
</dbReference>
<dbReference type="Pfam" id="PF13174">
    <property type="entry name" value="TPR_6"/>
    <property type="match status" value="1"/>
</dbReference>
<dbReference type="AlphaFoldDB" id="A0A2G4YRH4"/>
<evidence type="ECO:0000256" key="1">
    <source>
        <dbReference type="SAM" id="SignalP"/>
    </source>
</evidence>
<gene>
    <name evidence="2" type="ORF">CRD36_09375</name>
</gene>
<dbReference type="SUPFAM" id="SSF48452">
    <property type="entry name" value="TPR-like"/>
    <property type="match status" value="1"/>
</dbReference>
<dbReference type="InParanoid" id="A0A2G4YRH4"/>
<feature type="signal peptide" evidence="1">
    <location>
        <begin position="1"/>
        <end position="18"/>
    </location>
</feature>
<name>A0A2G4YRH4_9PROT</name>
<proteinExistence type="predicted"/>
<dbReference type="EMBL" id="PDEM01000020">
    <property type="protein sequence ID" value="PHZ84925.1"/>
    <property type="molecule type" value="Genomic_DNA"/>
</dbReference>
<accession>A0A2G4YRH4</accession>
<dbReference type="InterPro" id="IPR011990">
    <property type="entry name" value="TPR-like_helical_dom_sf"/>
</dbReference>
<dbReference type="Gene3D" id="1.25.40.10">
    <property type="entry name" value="Tetratricopeptide repeat domain"/>
    <property type="match status" value="1"/>
</dbReference>
<evidence type="ECO:0000313" key="2">
    <source>
        <dbReference type="EMBL" id="PHZ84925.1"/>
    </source>
</evidence>
<feature type="chain" id="PRO_5013908732" evidence="1">
    <location>
        <begin position="19"/>
        <end position="277"/>
    </location>
</feature>
<dbReference type="OrthoDB" id="8480494at2"/>
<comment type="caution">
    <text evidence="2">The sequence shown here is derived from an EMBL/GenBank/DDBJ whole genome shotgun (WGS) entry which is preliminary data.</text>
</comment>
<dbReference type="InterPro" id="IPR019734">
    <property type="entry name" value="TPR_rpt"/>
</dbReference>
<reference evidence="2 3" key="1">
    <citation type="submission" date="2017-10" db="EMBL/GenBank/DDBJ databases">
        <title>Frigbacter circumglobatus gen. nov. sp. nov., isolated from sediment cultured in situ.</title>
        <authorList>
            <person name="Zhao Z."/>
        </authorList>
    </citation>
    <scope>NUCLEOTIDE SEQUENCE [LARGE SCALE GENOMIC DNA]</scope>
    <source>
        <strain evidence="2 3">ZYL</strain>
    </source>
</reference>
<protein>
    <submittedName>
        <fullName evidence="2">Uncharacterized protein</fullName>
    </submittedName>
</protein>